<feature type="transmembrane region" description="Helical" evidence="1">
    <location>
        <begin position="407"/>
        <end position="427"/>
    </location>
</feature>
<keyword evidence="1" id="KW-1133">Transmembrane helix</keyword>
<dbReference type="EMBL" id="BAABFC010000012">
    <property type="protein sequence ID" value="GAA4499156.1"/>
    <property type="molecule type" value="Genomic_DNA"/>
</dbReference>
<dbReference type="PRINTS" id="PR00702">
    <property type="entry name" value="ACRIFLAVINRP"/>
</dbReference>
<accession>A0ABP8Q9Z8</accession>
<dbReference type="Gene3D" id="3.30.70.1320">
    <property type="entry name" value="Multidrug efflux transporter AcrB pore domain like"/>
    <property type="match status" value="1"/>
</dbReference>
<name>A0ABP8Q9Z8_9GAMM</name>
<feature type="transmembrane region" description="Helical" evidence="1">
    <location>
        <begin position="545"/>
        <end position="568"/>
    </location>
</feature>
<dbReference type="PANTHER" id="PTHR32063:SF16">
    <property type="entry name" value="CATION EFFLUX SYSTEM (ACRB_ACRD_ACRF FAMILY)"/>
    <property type="match status" value="1"/>
</dbReference>
<dbReference type="InterPro" id="IPR027463">
    <property type="entry name" value="AcrB_DN_DC_subdom"/>
</dbReference>
<feature type="transmembrane region" description="Helical" evidence="1">
    <location>
        <begin position="902"/>
        <end position="921"/>
    </location>
</feature>
<sequence>MPHEPQVTEAGLGIAGRLARQFLQSPITPLICLVALLLGLGAVLITPKEEEPQIEVTFADVFIPFPGASPQEVADLVTLPAEQVISELKDLDTLYSFSQPGGAVLIVVFKVGTPRQQALVELYNQLMSHQDWLPQGLGVGQPLVKPRSIDDVPILGLTLWSQDTHLTAQDLTAVAHGLETELKRLPGTKDIKTVGRHALTVQVQLDPQAMAAYGVSWPQVSATLGAANRASTPLDLTQDNRQIKVQVGGFLHSLDEVRQLVVAVQDQAPVYLGDIAQVTLQADEPGANVWMSKNGALYPAVTLSIAKQPGVNAVDLSAAIQERVATLRNQLIPAQVQVSLTRDYGKTANDKANKLIGKLIFATLAVVLLVWLSMGWREAIVVGSAILLTLALTLFASWVWGFTLNRISLFALIFSIGILVDDAIVVVESIHRHLGGPRPLTQAIPLAVDEVGGPTILATLTVIAALLPMAFVSGLMGPYMSPIPINASTGMLLSLGVAFIVTPYLALHLLGHHAPPPHDPDGSPLMHKLLGRFVQGPKAPHARRWLGLGVMLLLAASLALPVLEWVVLKMLPFDNKSEFQVMVELPEGSPVEQTQALLAQLADEVSQEPEVTDVQLYAGTSAPMNFNGLVRHYFLRQDANLGDLQVNLLDKHHRDRSSHEIALAVRPKLQALAQAHNARLQVVEIPPGPPVWSPILLEVYGPTQALREQAASQIEQIFATSRDVVDIGRALPVPQPQWQLHIDRAKAARLGISQQAMVQTLSGALAGEDAAYLHRAGQKYPVPIRLRLPAGDRVDLQGVLSLTLPSASGQPVPLGELVTLSQGNQPHTLVHKNMQPMIMVTADMAGPLDSPLYGMAEIASQLQDQHPEWPQSLVGSPKGVDGVALHWDGEWKITYETFRDMGIAYGVGILLIYLLVVAQFNSYLVPLIIMAPIPLTIIGVLPGHALLGAQFTATSMIGMIALAGIIVRNSILLVDYANHLHARGLPLDEAVVKSGAVRAKPIILTALAAMIGALFILDDPIFNGLAISLLFGILISTLLTLVVIPVLYFLYLRRKEASQPPAELPAA</sequence>
<dbReference type="RefSeq" id="WP_345012374.1">
    <property type="nucleotide sequence ID" value="NZ_BAABFC010000012.1"/>
</dbReference>
<evidence type="ECO:0000256" key="1">
    <source>
        <dbReference type="SAM" id="Phobius"/>
    </source>
</evidence>
<evidence type="ECO:0000313" key="3">
    <source>
        <dbReference type="Proteomes" id="UP001501321"/>
    </source>
</evidence>
<gene>
    <name evidence="2" type="ORF">GCM10023095_18840</name>
</gene>
<protein>
    <submittedName>
        <fullName evidence="2">Efflux RND transporter permease subunit</fullName>
    </submittedName>
</protein>
<dbReference type="Gene3D" id="3.30.70.1440">
    <property type="entry name" value="Multidrug efflux transporter AcrB pore domain"/>
    <property type="match status" value="1"/>
</dbReference>
<comment type="caution">
    <text evidence="2">The sequence shown here is derived from an EMBL/GenBank/DDBJ whole genome shotgun (WGS) entry which is preliminary data.</text>
</comment>
<dbReference type="SUPFAM" id="SSF82866">
    <property type="entry name" value="Multidrug efflux transporter AcrB transmembrane domain"/>
    <property type="match status" value="2"/>
</dbReference>
<feature type="transmembrane region" description="Helical" evidence="1">
    <location>
        <begin position="355"/>
        <end position="374"/>
    </location>
</feature>
<dbReference type="InterPro" id="IPR001036">
    <property type="entry name" value="Acrflvin-R"/>
</dbReference>
<keyword evidence="1" id="KW-0472">Membrane</keyword>
<feature type="transmembrane region" description="Helical" evidence="1">
    <location>
        <begin position="380"/>
        <end position="400"/>
    </location>
</feature>
<dbReference type="Gene3D" id="1.20.1640.10">
    <property type="entry name" value="Multidrug efflux transporter AcrB transmembrane domain"/>
    <property type="match status" value="2"/>
</dbReference>
<proteinExistence type="predicted"/>
<dbReference type="Pfam" id="PF00873">
    <property type="entry name" value="ACR_tran"/>
    <property type="match status" value="1"/>
</dbReference>
<dbReference type="PANTHER" id="PTHR32063">
    <property type="match status" value="1"/>
</dbReference>
<reference evidence="3" key="1">
    <citation type="journal article" date="2019" name="Int. J. Syst. Evol. Microbiol.">
        <title>The Global Catalogue of Microorganisms (GCM) 10K type strain sequencing project: providing services to taxonomists for standard genome sequencing and annotation.</title>
        <authorList>
            <consortium name="The Broad Institute Genomics Platform"/>
            <consortium name="The Broad Institute Genome Sequencing Center for Infectious Disease"/>
            <person name="Wu L."/>
            <person name="Ma J."/>
        </authorList>
    </citation>
    <scope>NUCLEOTIDE SEQUENCE [LARGE SCALE GENOMIC DNA]</scope>
    <source>
        <strain evidence="3">JCM 32226</strain>
    </source>
</reference>
<organism evidence="2 3">
    <name type="scientific">Pseudaeromonas paramecii</name>
    <dbReference type="NCBI Taxonomy" id="2138166"/>
    <lineage>
        <taxon>Bacteria</taxon>
        <taxon>Pseudomonadati</taxon>
        <taxon>Pseudomonadota</taxon>
        <taxon>Gammaproteobacteria</taxon>
        <taxon>Aeromonadales</taxon>
        <taxon>Aeromonadaceae</taxon>
        <taxon>Pseudaeromonas</taxon>
    </lineage>
</organism>
<dbReference type="Gene3D" id="3.30.70.1430">
    <property type="entry name" value="Multidrug efflux transporter AcrB pore domain"/>
    <property type="match status" value="2"/>
</dbReference>
<dbReference type="Gene3D" id="3.30.2090.10">
    <property type="entry name" value="Multidrug efflux transporter AcrB TolC docking domain, DN and DC subdomains"/>
    <property type="match status" value="2"/>
</dbReference>
<keyword evidence="1" id="KW-0812">Transmembrane</keyword>
<feature type="transmembrane region" description="Helical" evidence="1">
    <location>
        <begin position="491"/>
        <end position="510"/>
    </location>
</feature>
<dbReference type="SUPFAM" id="SSF82693">
    <property type="entry name" value="Multidrug efflux transporter AcrB pore domain, PN1, PN2, PC1 and PC2 subdomains"/>
    <property type="match status" value="3"/>
</dbReference>
<feature type="transmembrane region" description="Helical" evidence="1">
    <location>
        <begin position="456"/>
        <end position="479"/>
    </location>
</feature>
<dbReference type="SUPFAM" id="SSF82714">
    <property type="entry name" value="Multidrug efflux transporter AcrB TolC docking domain, DN and DC subdomains"/>
    <property type="match status" value="2"/>
</dbReference>
<keyword evidence="3" id="KW-1185">Reference proteome</keyword>
<evidence type="ECO:0000313" key="2">
    <source>
        <dbReference type="EMBL" id="GAA4499156.1"/>
    </source>
</evidence>
<feature type="transmembrane region" description="Helical" evidence="1">
    <location>
        <begin position="997"/>
        <end position="1017"/>
    </location>
</feature>
<feature type="transmembrane region" description="Helical" evidence="1">
    <location>
        <begin position="1029"/>
        <end position="1051"/>
    </location>
</feature>
<feature type="transmembrane region" description="Helical" evidence="1">
    <location>
        <begin position="27"/>
        <end position="45"/>
    </location>
</feature>
<dbReference type="Proteomes" id="UP001501321">
    <property type="component" value="Unassembled WGS sequence"/>
</dbReference>